<evidence type="ECO:0000256" key="1">
    <source>
        <dbReference type="ARBA" id="ARBA00022801"/>
    </source>
</evidence>
<accession>A0A1G9VVF8</accession>
<organism evidence="4 5">
    <name type="scientific">Actinomyces ruminicola</name>
    <dbReference type="NCBI Taxonomy" id="332524"/>
    <lineage>
        <taxon>Bacteria</taxon>
        <taxon>Bacillati</taxon>
        <taxon>Actinomycetota</taxon>
        <taxon>Actinomycetes</taxon>
        <taxon>Actinomycetales</taxon>
        <taxon>Actinomycetaceae</taxon>
        <taxon>Actinomyces</taxon>
    </lineage>
</organism>
<name>A0A1G9VVF8_9ACTO</name>
<dbReference type="InterPro" id="IPR004185">
    <property type="entry name" value="Glyco_hydro_13_lg-like_dom"/>
</dbReference>
<protein>
    <submittedName>
        <fullName evidence="4">Alpha-glucosidase</fullName>
    </submittedName>
</protein>
<proteinExistence type="predicted"/>
<dbReference type="AlphaFoldDB" id="A0A1G9VVF8"/>
<gene>
    <name evidence="4" type="ORF">SAMN04487766_106152</name>
</gene>
<dbReference type="PANTHER" id="PTHR10357:SF210">
    <property type="entry name" value="MALTODEXTRIN GLUCOSIDASE"/>
    <property type="match status" value="1"/>
</dbReference>
<keyword evidence="1" id="KW-0378">Hydrolase</keyword>
<dbReference type="GO" id="GO:0005975">
    <property type="term" value="P:carbohydrate metabolic process"/>
    <property type="evidence" value="ECO:0007669"/>
    <property type="project" value="InterPro"/>
</dbReference>
<dbReference type="InterPro" id="IPR017853">
    <property type="entry name" value="GH"/>
</dbReference>
<dbReference type="SUPFAM" id="SSF51445">
    <property type="entry name" value="(Trans)glycosidases"/>
    <property type="match status" value="1"/>
</dbReference>
<dbReference type="CDD" id="cd02857">
    <property type="entry name" value="E_set_CDase_PDE_N"/>
    <property type="match status" value="1"/>
</dbReference>
<keyword evidence="2" id="KW-0326">Glycosidase</keyword>
<dbReference type="InterPro" id="IPR006047">
    <property type="entry name" value="GH13_cat_dom"/>
</dbReference>
<evidence type="ECO:0000313" key="5">
    <source>
        <dbReference type="Proteomes" id="UP000199671"/>
    </source>
</evidence>
<dbReference type="Pfam" id="PF00128">
    <property type="entry name" value="Alpha-amylase"/>
    <property type="match status" value="2"/>
</dbReference>
<dbReference type="Proteomes" id="UP000199671">
    <property type="component" value="Unassembled WGS sequence"/>
</dbReference>
<dbReference type="CDD" id="cd11338">
    <property type="entry name" value="AmyAc_CMD"/>
    <property type="match status" value="1"/>
</dbReference>
<dbReference type="PANTHER" id="PTHR10357">
    <property type="entry name" value="ALPHA-AMYLASE FAMILY MEMBER"/>
    <property type="match status" value="1"/>
</dbReference>
<dbReference type="RefSeq" id="WP_092609945.1">
    <property type="nucleotide sequence ID" value="NZ_FNHU01000006.1"/>
</dbReference>
<dbReference type="Gene3D" id="3.20.20.80">
    <property type="entry name" value="Glycosidases"/>
    <property type="match status" value="1"/>
</dbReference>
<evidence type="ECO:0000259" key="3">
    <source>
        <dbReference type="SMART" id="SM00642"/>
    </source>
</evidence>
<dbReference type="SMART" id="SM00642">
    <property type="entry name" value="Aamy"/>
    <property type="match status" value="1"/>
</dbReference>
<sequence>MTCLNSAQYLSQPHHDTGPAYLLGARRPGAELTARLWVPAPWEPERVILRQVVDGEPALSAAHLVARASGGAWWEATVRLVNPTNHYRFLLLSPGTEHPYVWFHAAGPADHDVPDATDFRVLADDDAPDWVLDAVCYQIFPDRFSAHTPPRERIAPAWAKEHSWLDEPPLKGTPSGEAWYGGDLDGVADHLDYLQRLGVNTIYLTPIFPAGSVHRYDATSFDHVDALLGGDEALARLSQALHERGMRLLLDLTTNHTGVTHDWFQQAITDARSPEADFYSFERYPDRYATWMGVESMPKLDHRSDLMRDRLLRGPASITAHWLLPPYDADGWRTDVANMTGRSGMVDLAHQAARDMRTTMRQIEADTGRQLWLVAEHGHDASGDLGGPGWQGTMNYHGFTRPLWSWLANPDPADGLDWLGIPTGIPRLEAGPISRGVREYTAHMPATSITHSMNLLGSHDTPRIRTVVGSRAAQLVAATALFTAPGVPTVFCGDELGATGRTGEHSRTTMPWTSAPGAAPTDELGPTGAWGQVDRVVLDRYRQLGRLRHELAALRRGGMRWVHAEGDLLAWLRTHPDGDVLVVLARAAAAPIDLDLAALPAGAVADVEVMDGVAVTVIGGAEGRLTIDATGPGSAVITLRPALPRSESVRVR</sequence>
<dbReference type="EMBL" id="FNHU01000006">
    <property type="protein sequence ID" value="SDM75951.1"/>
    <property type="molecule type" value="Genomic_DNA"/>
</dbReference>
<reference evidence="4 5" key="1">
    <citation type="submission" date="2016-10" db="EMBL/GenBank/DDBJ databases">
        <authorList>
            <person name="de Groot N.N."/>
        </authorList>
    </citation>
    <scope>NUCLEOTIDE SEQUENCE [LARGE SCALE GENOMIC DNA]</scope>
    <source>
        <strain evidence="4 5">KPR-7B</strain>
    </source>
</reference>
<evidence type="ECO:0000256" key="2">
    <source>
        <dbReference type="ARBA" id="ARBA00023295"/>
    </source>
</evidence>
<evidence type="ECO:0000313" key="4">
    <source>
        <dbReference type="EMBL" id="SDM75951.1"/>
    </source>
</evidence>
<dbReference type="GO" id="GO:0004553">
    <property type="term" value="F:hydrolase activity, hydrolyzing O-glycosyl compounds"/>
    <property type="evidence" value="ECO:0007669"/>
    <property type="project" value="InterPro"/>
</dbReference>
<feature type="domain" description="Glycosyl hydrolase family 13 catalytic" evidence="3">
    <location>
        <begin position="138"/>
        <end position="548"/>
    </location>
</feature>
<dbReference type="OrthoDB" id="9043248at2"/>